<accession>A0A0F9F2Q3</accession>
<reference evidence="1" key="1">
    <citation type="journal article" date="2015" name="Nature">
        <title>Complex archaea that bridge the gap between prokaryotes and eukaryotes.</title>
        <authorList>
            <person name="Spang A."/>
            <person name="Saw J.H."/>
            <person name="Jorgensen S.L."/>
            <person name="Zaremba-Niedzwiedzka K."/>
            <person name="Martijn J."/>
            <person name="Lind A.E."/>
            <person name="van Eijk R."/>
            <person name="Schleper C."/>
            <person name="Guy L."/>
            <person name="Ettema T.J."/>
        </authorList>
    </citation>
    <scope>NUCLEOTIDE SEQUENCE</scope>
</reference>
<gene>
    <name evidence="1" type="ORF">LCGC14_2002540</name>
</gene>
<evidence type="ECO:0008006" key="2">
    <source>
        <dbReference type="Google" id="ProtNLM"/>
    </source>
</evidence>
<comment type="caution">
    <text evidence="1">The sequence shown here is derived from an EMBL/GenBank/DDBJ whole genome shotgun (WGS) entry which is preliminary data.</text>
</comment>
<evidence type="ECO:0000313" key="1">
    <source>
        <dbReference type="EMBL" id="KKL80659.1"/>
    </source>
</evidence>
<dbReference type="AlphaFoldDB" id="A0A0F9F2Q3"/>
<dbReference type="EMBL" id="LAZR01022786">
    <property type="protein sequence ID" value="KKL80659.1"/>
    <property type="molecule type" value="Genomic_DNA"/>
</dbReference>
<sequence length="60" mass="6829">MSRTALYPEGASMMNNYGPKPVIEAITRIAQSQRQSRSQLVFRILEAWLQEHGELPEVKA</sequence>
<name>A0A0F9F2Q3_9ZZZZ</name>
<protein>
    <recommendedName>
        <fullName evidence="2">Ribbon-helix-helix protein CopG domain-containing protein</fullName>
    </recommendedName>
</protein>
<organism evidence="1">
    <name type="scientific">marine sediment metagenome</name>
    <dbReference type="NCBI Taxonomy" id="412755"/>
    <lineage>
        <taxon>unclassified sequences</taxon>
        <taxon>metagenomes</taxon>
        <taxon>ecological metagenomes</taxon>
    </lineage>
</organism>
<proteinExistence type="predicted"/>